<gene>
    <name evidence="1" type="ORF">AD945_06215</name>
</gene>
<dbReference type="PATRIC" id="fig|318683.6.peg.1207"/>
<reference evidence="1 2" key="1">
    <citation type="submission" date="2015-06" db="EMBL/GenBank/DDBJ databases">
        <title>Improved classification and identification of acetic acid bacteria using matrix-assisted laser desorption/ionization time-of-flight mass spectrometry; Gluconobacter nephelii and Gluconobacter uchimurae are later heterotypic synonyms of Gluconobacter japonicus and Gluconobacter oxydans, respectively.</title>
        <authorList>
            <person name="Li L."/>
            <person name="Cleenwerck I."/>
            <person name="De Vuyst L."/>
            <person name="Vandamme P."/>
        </authorList>
    </citation>
    <scope>NUCLEOTIDE SEQUENCE [LARGE SCALE GENOMIC DNA]</scope>
    <source>
        <strain evidence="1 2">LMG 1768</strain>
    </source>
</reference>
<protein>
    <recommendedName>
        <fullName evidence="3">HTH marR-type domain-containing protein</fullName>
    </recommendedName>
</protein>
<dbReference type="AlphaFoldDB" id="A0A149TK22"/>
<name>A0A149TK22_9PROT</name>
<sequence length="134" mass="14434">MAKEVLCVTASGLLQLGTETPFGIQTSIENLASFDDAKNWAKRNGISLRYYTAGHTIRAEDFQFLAAIRLSSSIDDAVTASGRSPSGIVSTLLRLSTLGYLHLSRSKRRKDWTIALTDLAQSTLTSLAGVEANA</sequence>
<accession>A0A149TK22</accession>
<organism evidence="1 2">
    <name type="scientific">Gluconobacter albidus</name>
    <dbReference type="NCBI Taxonomy" id="318683"/>
    <lineage>
        <taxon>Bacteria</taxon>
        <taxon>Pseudomonadati</taxon>
        <taxon>Pseudomonadota</taxon>
        <taxon>Alphaproteobacteria</taxon>
        <taxon>Acetobacterales</taxon>
        <taxon>Acetobacteraceae</taxon>
        <taxon>Gluconobacter</taxon>
    </lineage>
</organism>
<evidence type="ECO:0008006" key="3">
    <source>
        <dbReference type="Google" id="ProtNLM"/>
    </source>
</evidence>
<dbReference type="Proteomes" id="UP000075636">
    <property type="component" value="Unassembled WGS sequence"/>
</dbReference>
<evidence type="ECO:0000313" key="1">
    <source>
        <dbReference type="EMBL" id="KXV48741.1"/>
    </source>
</evidence>
<proteinExistence type="predicted"/>
<comment type="caution">
    <text evidence="1">The sequence shown here is derived from an EMBL/GenBank/DDBJ whole genome shotgun (WGS) entry which is preliminary data.</text>
</comment>
<evidence type="ECO:0000313" key="2">
    <source>
        <dbReference type="Proteomes" id="UP000075636"/>
    </source>
</evidence>
<dbReference type="EMBL" id="LHZR01000101">
    <property type="protein sequence ID" value="KXV48741.1"/>
    <property type="molecule type" value="Genomic_DNA"/>
</dbReference>
<dbReference type="RefSeq" id="WP_062107334.1">
    <property type="nucleotide sequence ID" value="NZ_LHZR01000101.1"/>
</dbReference>